<organism evidence="2">
    <name type="scientific">Oryza punctata</name>
    <name type="common">Red rice</name>
    <dbReference type="NCBI Taxonomy" id="4537"/>
    <lineage>
        <taxon>Eukaryota</taxon>
        <taxon>Viridiplantae</taxon>
        <taxon>Streptophyta</taxon>
        <taxon>Embryophyta</taxon>
        <taxon>Tracheophyta</taxon>
        <taxon>Spermatophyta</taxon>
        <taxon>Magnoliopsida</taxon>
        <taxon>Liliopsida</taxon>
        <taxon>Poales</taxon>
        <taxon>Poaceae</taxon>
        <taxon>BOP clade</taxon>
        <taxon>Oryzoideae</taxon>
        <taxon>Oryzeae</taxon>
        <taxon>Oryzinae</taxon>
        <taxon>Oryza</taxon>
    </lineage>
</organism>
<reference evidence="2" key="1">
    <citation type="submission" date="2015-04" db="UniProtKB">
        <authorList>
            <consortium name="EnsemblPlants"/>
        </authorList>
    </citation>
    <scope>IDENTIFICATION</scope>
</reference>
<accession>A0A0E0K4M5</accession>
<evidence type="ECO:0000313" key="2">
    <source>
        <dbReference type="EnsemblPlants" id="OPUNC02G28300.1"/>
    </source>
</evidence>
<name>A0A0E0K4M5_ORYPU</name>
<dbReference type="Gramene" id="OPUNC02G28300.1">
    <property type="protein sequence ID" value="OPUNC02G28300.1"/>
    <property type="gene ID" value="OPUNC02G28300"/>
</dbReference>
<dbReference type="EnsemblPlants" id="OPUNC02G28300.1">
    <property type="protein sequence ID" value="OPUNC02G28300.1"/>
    <property type="gene ID" value="OPUNC02G28300"/>
</dbReference>
<sequence>MAHVVVSRGQAVEKSSTKRRPSKEGERGGAREWEGEEEAGMAPRRWPTQRHGEEERKNRGGMMTRGTGSGTPRVTDGVDDRLAVHRRLVVHPHAKCSTTVGEASRGGANGGVATNVLDREEDWQSKGRERENEMERQCGEVAGNI</sequence>
<feature type="region of interest" description="Disordered" evidence="1">
    <location>
        <begin position="1"/>
        <end position="77"/>
    </location>
</feature>
<protein>
    <submittedName>
        <fullName evidence="2">Uncharacterized protein</fullName>
    </submittedName>
</protein>
<feature type="compositionally biased region" description="Basic and acidic residues" evidence="1">
    <location>
        <begin position="122"/>
        <end position="138"/>
    </location>
</feature>
<evidence type="ECO:0000256" key="1">
    <source>
        <dbReference type="SAM" id="MobiDB-lite"/>
    </source>
</evidence>
<feature type="compositionally biased region" description="Basic and acidic residues" evidence="1">
    <location>
        <begin position="22"/>
        <end position="33"/>
    </location>
</feature>
<proteinExistence type="predicted"/>
<evidence type="ECO:0000313" key="3">
    <source>
        <dbReference type="Proteomes" id="UP000026962"/>
    </source>
</evidence>
<reference evidence="2" key="2">
    <citation type="submission" date="2018-05" db="EMBL/GenBank/DDBJ databases">
        <title>OpunRS2 (Oryza punctata Reference Sequence Version 2).</title>
        <authorList>
            <person name="Zhang J."/>
            <person name="Kudrna D."/>
            <person name="Lee S."/>
            <person name="Talag J."/>
            <person name="Welchert J."/>
            <person name="Wing R.A."/>
        </authorList>
    </citation>
    <scope>NUCLEOTIDE SEQUENCE [LARGE SCALE GENOMIC DNA]</scope>
</reference>
<dbReference type="Proteomes" id="UP000026962">
    <property type="component" value="Chromosome 2"/>
</dbReference>
<dbReference type="HOGENOM" id="CLU_1790055_0_0_1"/>
<dbReference type="AlphaFoldDB" id="A0A0E0K4M5"/>
<feature type="region of interest" description="Disordered" evidence="1">
    <location>
        <begin position="97"/>
        <end position="145"/>
    </location>
</feature>
<keyword evidence="3" id="KW-1185">Reference proteome</keyword>